<protein>
    <submittedName>
        <fullName evidence="2">Unannotated protein</fullName>
    </submittedName>
</protein>
<dbReference type="SUPFAM" id="SSF53474">
    <property type="entry name" value="alpha/beta-Hydrolases"/>
    <property type="match status" value="1"/>
</dbReference>
<evidence type="ECO:0000313" key="2">
    <source>
        <dbReference type="EMBL" id="CAB4878020.1"/>
    </source>
</evidence>
<gene>
    <name evidence="2" type="ORF">UFOPK3472_00355</name>
</gene>
<organism evidence="2">
    <name type="scientific">freshwater metagenome</name>
    <dbReference type="NCBI Taxonomy" id="449393"/>
    <lineage>
        <taxon>unclassified sequences</taxon>
        <taxon>metagenomes</taxon>
        <taxon>ecological metagenomes</taxon>
    </lineage>
</organism>
<accession>A0A6J7EA21</accession>
<evidence type="ECO:0000259" key="1">
    <source>
        <dbReference type="Pfam" id="PF12697"/>
    </source>
</evidence>
<dbReference type="PANTHER" id="PTHR43798">
    <property type="entry name" value="MONOACYLGLYCEROL LIPASE"/>
    <property type="match status" value="1"/>
</dbReference>
<dbReference type="PANTHER" id="PTHR43798:SF33">
    <property type="entry name" value="HYDROLASE, PUTATIVE (AFU_ORTHOLOGUE AFUA_2G14860)-RELATED"/>
    <property type="match status" value="1"/>
</dbReference>
<dbReference type="EMBL" id="CAFBLX010000013">
    <property type="protein sequence ID" value="CAB4878020.1"/>
    <property type="molecule type" value="Genomic_DNA"/>
</dbReference>
<dbReference type="InterPro" id="IPR029058">
    <property type="entry name" value="AB_hydrolase_fold"/>
</dbReference>
<dbReference type="GO" id="GO:0016020">
    <property type="term" value="C:membrane"/>
    <property type="evidence" value="ECO:0007669"/>
    <property type="project" value="TreeGrafter"/>
</dbReference>
<dbReference type="Pfam" id="PF12697">
    <property type="entry name" value="Abhydrolase_6"/>
    <property type="match status" value="1"/>
</dbReference>
<name>A0A6J7EA21_9ZZZZ</name>
<dbReference type="InterPro" id="IPR000073">
    <property type="entry name" value="AB_hydrolase_1"/>
</dbReference>
<feature type="domain" description="AB hydrolase-1" evidence="1">
    <location>
        <begin position="7"/>
        <end position="242"/>
    </location>
</feature>
<dbReference type="InterPro" id="IPR050266">
    <property type="entry name" value="AB_hydrolase_sf"/>
</dbReference>
<proteinExistence type="predicted"/>
<dbReference type="AlphaFoldDB" id="A0A6J7EA21"/>
<reference evidence="2" key="1">
    <citation type="submission" date="2020-05" db="EMBL/GenBank/DDBJ databases">
        <authorList>
            <person name="Chiriac C."/>
            <person name="Salcher M."/>
            <person name="Ghai R."/>
            <person name="Kavagutti S V."/>
        </authorList>
    </citation>
    <scope>NUCLEOTIDE SEQUENCE</scope>
</reference>
<dbReference type="Gene3D" id="3.40.50.1820">
    <property type="entry name" value="alpha/beta hydrolase"/>
    <property type="match status" value="1"/>
</dbReference>
<sequence>MSTKPPLLLLHGVTMSARAWDTVAPLLARNYDLLVPTAAGHRGGRRLDHASIGALTDVTEQLLDDRGLDTVHIAGNSMGGWMGIELARRGRARSVCALSPAGFWEPDADPGKSRATLIRTKKLADATSSLMPPLMRFGFVRQLAMRDIALRGKQMTHQQAAASFEDLVGCDAAHDLLNTRESVAPFTEMPCPVTVAWSSGDRIFPPEHFVPAARQRLPGAHFVPLANVGHVPMIDDAALVAKTIEESIVGR</sequence>